<proteinExistence type="inferred from homology"/>
<evidence type="ECO:0000256" key="2">
    <source>
        <dbReference type="ARBA" id="ARBA00010199"/>
    </source>
</evidence>
<evidence type="ECO:0000256" key="7">
    <source>
        <dbReference type="ARBA" id="ARBA00023136"/>
    </source>
</evidence>
<evidence type="ECO:0000256" key="9">
    <source>
        <dbReference type="SAM" id="Phobius"/>
    </source>
</evidence>
<feature type="transmembrane region" description="Helical" evidence="9">
    <location>
        <begin position="455"/>
        <end position="477"/>
    </location>
</feature>
<sequence length="482" mass="52399">MNLLKDVQEHSDNLGSDNTTVNVPEIKEKPTQQNLNELAVGPVLKTMLKIAIPSMVGMLAVALYNTFDSIFVGQVSGDEALTGLSNFLPTEFMFFSQPIVSASVGASSIISGFMGKKDLKSAAMAQAQFFYVCIIHSLCIPLIFAPWLPKYLSILGVTAQVLPYALQYGYMMTFCGPFVYSMSAGIASLLKCQNKATLAMARQIIGAALNLGLDALFMIPLKMQIKGAALATIISYALTGVWIVIYLFTKKATLKMTRGSFKINPKTIWQIYVIGSSTYANFIPGSLSSLLSSVLLRAFSQNLDEARRLQMISGIANRVLGLVQMPQNGLISGIQPLLGYAIGAKNTERIKQVLKTGYLVVLITGAITLASVELGAYYIVKLFSKTPDVWGEAAKMLRITCSGVFFGLLLQLATLVLQQEKRAGLATSLNLCRAFVSLTFQIVLPWTLADPRYMFLSNFAGDVFGGIIGVVLLITFVKKYSK</sequence>
<dbReference type="PIRSF" id="PIRSF006603">
    <property type="entry name" value="DinF"/>
    <property type="match status" value="1"/>
</dbReference>
<reference evidence="10 11" key="1">
    <citation type="submission" date="2024-07" db="EMBL/GenBank/DDBJ databases">
        <authorList>
            <person name="Akdeniz Z."/>
        </authorList>
    </citation>
    <scope>NUCLEOTIDE SEQUENCE [LARGE SCALE GENOMIC DNA]</scope>
</reference>
<evidence type="ECO:0000313" key="10">
    <source>
        <dbReference type="EMBL" id="CAL5985546.1"/>
    </source>
</evidence>
<keyword evidence="3" id="KW-0813">Transport</keyword>
<keyword evidence="11" id="KW-1185">Reference proteome</keyword>
<feature type="transmembrane region" description="Helical" evidence="9">
    <location>
        <begin position="92"/>
        <end position="115"/>
    </location>
</feature>
<dbReference type="InterPro" id="IPR002528">
    <property type="entry name" value="MATE_fam"/>
</dbReference>
<accession>A0ABP1H417</accession>
<evidence type="ECO:0000256" key="8">
    <source>
        <dbReference type="SAM" id="MobiDB-lite"/>
    </source>
</evidence>
<organism evidence="10 11">
    <name type="scientific">Hexamita inflata</name>
    <dbReference type="NCBI Taxonomy" id="28002"/>
    <lineage>
        <taxon>Eukaryota</taxon>
        <taxon>Metamonada</taxon>
        <taxon>Diplomonadida</taxon>
        <taxon>Hexamitidae</taxon>
        <taxon>Hexamitinae</taxon>
        <taxon>Hexamita</taxon>
    </lineage>
</organism>
<feature type="transmembrane region" description="Helical" evidence="9">
    <location>
        <begin position="50"/>
        <end position="72"/>
    </location>
</feature>
<keyword evidence="4" id="KW-1003">Cell membrane</keyword>
<dbReference type="PANTHER" id="PTHR43823">
    <property type="entry name" value="SPORULATION PROTEIN YKVU"/>
    <property type="match status" value="1"/>
</dbReference>
<feature type="transmembrane region" description="Helical" evidence="9">
    <location>
        <begin position="127"/>
        <end position="148"/>
    </location>
</feature>
<evidence type="ECO:0000256" key="6">
    <source>
        <dbReference type="ARBA" id="ARBA00022989"/>
    </source>
</evidence>
<keyword evidence="7 9" id="KW-0472">Membrane</keyword>
<dbReference type="PANTHER" id="PTHR43823:SF3">
    <property type="entry name" value="MULTIDRUG EXPORT PROTEIN MEPA"/>
    <property type="match status" value="1"/>
</dbReference>
<feature type="transmembrane region" description="Helical" evidence="9">
    <location>
        <begin position="227"/>
        <end position="248"/>
    </location>
</feature>
<dbReference type="Proteomes" id="UP001642409">
    <property type="component" value="Unassembled WGS sequence"/>
</dbReference>
<gene>
    <name evidence="10" type="ORF">HINF_LOCUS8978</name>
</gene>
<feature type="compositionally biased region" description="Polar residues" evidence="8">
    <location>
        <begin position="13"/>
        <end position="22"/>
    </location>
</feature>
<feature type="compositionally biased region" description="Basic and acidic residues" evidence="8">
    <location>
        <begin position="1"/>
        <end position="12"/>
    </location>
</feature>
<feature type="transmembrane region" description="Helical" evidence="9">
    <location>
        <begin position="358"/>
        <end position="380"/>
    </location>
</feature>
<protein>
    <submittedName>
        <fullName evidence="10">MATE_efflux family protein</fullName>
    </submittedName>
</protein>
<comment type="similarity">
    <text evidence="2">Belongs to the multi antimicrobial extrusion (MATE) (TC 2.A.66.1) family.</text>
</comment>
<comment type="subcellular location">
    <subcellularLocation>
        <location evidence="1">Cell membrane</location>
        <topology evidence="1">Multi-pass membrane protein</topology>
    </subcellularLocation>
</comment>
<name>A0ABP1H417_9EUKA</name>
<comment type="caution">
    <text evidence="10">The sequence shown here is derived from an EMBL/GenBank/DDBJ whole genome shotgun (WGS) entry which is preliminary data.</text>
</comment>
<dbReference type="InterPro" id="IPR051327">
    <property type="entry name" value="MATE_MepA_subfamily"/>
</dbReference>
<dbReference type="EMBL" id="CAXDID020000019">
    <property type="protein sequence ID" value="CAL5985546.1"/>
    <property type="molecule type" value="Genomic_DNA"/>
</dbReference>
<dbReference type="InterPro" id="IPR048279">
    <property type="entry name" value="MdtK-like"/>
</dbReference>
<evidence type="ECO:0000256" key="4">
    <source>
        <dbReference type="ARBA" id="ARBA00022475"/>
    </source>
</evidence>
<evidence type="ECO:0000313" key="11">
    <source>
        <dbReference type="Proteomes" id="UP001642409"/>
    </source>
</evidence>
<dbReference type="Pfam" id="PF01554">
    <property type="entry name" value="MatE"/>
    <property type="match status" value="2"/>
</dbReference>
<feature type="transmembrane region" description="Helical" evidence="9">
    <location>
        <begin position="168"/>
        <end position="192"/>
    </location>
</feature>
<evidence type="ECO:0000256" key="5">
    <source>
        <dbReference type="ARBA" id="ARBA00022692"/>
    </source>
</evidence>
<feature type="transmembrane region" description="Helical" evidence="9">
    <location>
        <begin position="429"/>
        <end position="449"/>
    </location>
</feature>
<keyword evidence="5 9" id="KW-0812">Transmembrane</keyword>
<feature type="region of interest" description="Disordered" evidence="8">
    <location>
        <begin position="1"/>
        <end position="28"/>
    </location>
</feature>
<feature type="transmembrane region" description="Helical" evidence="9">
    <location>
        <begin position="396"/>
        <end position="417"/>
    </location>
</feature>
<feature type="transmembrane region" description="Helical" evidence="9">
    <location>
        <begin position="204"/>
        <end position="221"/>
    </location>
</feature>
<keyword evidence="6 9" id="KW-1133">Transmembrane helix</keyword>
<evidence type="ECO:0000256" key="3">
    <source>
        <dbReference type="ARBA" id="ARBA00022448"/>
    </source>
</evidence>
<evidence type="ECO:0000256" key="1">
    <source>
        <dbReference type="ARBA" id="ARBA00004651"/>
    </source>
</evidence>